<gene>
    <name evidence="2" type="ORF">CONCODRAFT_86469</name>
</gene>
<accession>A0A137P0P2</accession>
<dbReference type="PANTHER" id="PTHR14918:SF3">
    <property type="entry name" value="KICSTOR COMPLEX PROTEIN SZT2"/>
    <property type="match status" value="1"/>
</dbReference>
<name>A0A137P0P2_CONC2</name>
<evidence type="ECO:0000256" key="1">
    <source>
        <dbReference type="SAM" id="MobiDB-lite"/>
    </source>
</evidence>
<dbReference type="PANTHER" id="PTHR14918">
    <property type="entry name" value="KICSTOR COMPLEX PROTEIN SZT2"/>
    <property type="match status" value="1"/>
</dbReference>
<dbReference type="EMBL" id="KQ964577">
    <property type="protein sequence ID" value="KXN68419.1"/>
    <property type="molecule type" value="Genomic_DNA"/>
</dbReference>
<protein>
    <submittedName>
        <fullName evidence="2">Uncharacterized protein</fullName>
    </submittedName>
</protein>
<reference evidence="2 3" key="1">
    <citation type="journal article" date="2015" name="Genome Biol. Evol.">
        <title>Phylogenomic analyses indicate that early fungi evolved digesting cell walls of algal ancestors of land plants.</title>
        <authorList>
            <person name="Chang Y."/>
            <person name="Wang S."/>
            <person name="Sekimoto S."/>
            <person name="Aerts A.L."/>
            <person name="Choi C."/>
            <person name="Clum A."/>
            <person name="LaButti K.M."/>
            <person name="Lindquist E.A."/>
            <person name="Yee Ngan C."/>
            <person name="Ohm R.A."/>
            <person name="Salamov A.A."/>
            <person name="Grigoriev I.V."/>
            <person name="Spatafora J.W."/>
            <person name="Berbee M.L."/>
        </authorList>
    </citation>
    <scope>NUCLEOTIDE SEQUENCE [LARGE SCALE GENOMIC DNA]</scope>
    <source>
        <strain evidence="2 3">NRRL 28638</strain>
    </source>
</reference>
<dbReference type="GO" id="GO:0005777">
    <property type="term" value="C:peroxisome"/>
    <property type="evidence" value="ECO:0007669"/>
    <property type="project" value="InterPro"/>
</dbReference>
<dbReference type="InterPro" id="IPR033228">
    <property type="entry name" value="SZT2"/>
</dbReference>
<proteinExistence type="predicted"/>
<dbReference type="STRING" id="796925.A0A137P0P2"/>
<evidence type="ECO:0000313" key="2">
    <source>
        <dbReference type="EMBL" id="KXN68419.1"/>
    </source>
</evidence>
<dbReference type="OrthoDB" id="43547at2759"/>
<evidence type="ECO:0000313" key="3">
    <source>
        <dbReference type="Proteomes" id="UP000070444"/>
    </source>
</evidence>
<dbReference type="OMA" id="KKDVWGV"/>
<dbReference type="Proteomes" id="UP000070444">
    <property type="component" value="Unassembled WGS sequence"/>
</dbReference>
<keyword evidence="3" id="KW-1185">Reference proteome</keyword>
<feature type="region of interest" description="Disordered" evidence="1">
    <location>
        <begin position="1805"/>
        <end position="1858"/>
    </location>
</feature>
<organism evidence="2 3">
    <name type="scientific">Conidiobolus coronatus (strain ATCC 28846 / CBS 209.66 / NRRL 28638)</name>
    <name type="common">Delacroixia coronata</name>
    <dbReference type="NCBI Taxonomy" id="796925"/>
    <lineage>
        <taxon>Eukaryota</taxon>
        <taxon>Fungi</taxon>
        <taxon>Fungi incertae sedis</taxon>
        <taxon>Zoopagomycota</taxon>
        <taxon>Entomophthoromycotina</taxon>
        <taxon>Entomophthoromycetes</taxon>
        <taxon>Entomophthorales</taxon>
        <taxon>Ancylistaceae</taxon>
        <taxon>Conidiobolus</taxon>
    </lineage>
</organism>
<sequence length="3076" mass="355252">MVTSPKKELVETKVASNNSSAVDKANELSDARSIVLVINEGWVLPRSEWLLWILNRMFRPITQADRSEPCYKMLKISSERSPSWLFDPKYRLPHLTGIKTNSDKEIAYRLVPQTRVYTIYQKYSLVYMLDFSSSLATLNSYNNDILIEEVYSVLRKSLSGVSQSFGVPTTNEKGYFQITPTIYLSILADCGDLMPNITSPSTPRTCSCSTNSNVKVLIQNLQLTQDNINTVLNIIRSKLLDLQVTISQTRNKSNPATLNANYTFPSDGGTLRHLLENGVLASRLLPADCAQSLVLITDGVLDTSFKSPELNAIMRLMSRDGIHLTSIQVGNGLGFDPGSCFGYVPDNESLRFLAISTCGRFIYSTDCPEPDVFPVYDPDEYLNSYLAPNFYHHNILFQKANLDKTKQDNRYANVNAGTERPCDLTRLTLAYSTPHSNDYFPMSSESSFPWNFTSPPPPTEYVLTRYRDYTLPLDISSIMNARLREGFFVERILLSGNQKSKVDKIHINLALLWLPNVVLQYRIKAQLPNEYQFSQAHLPRFKYIRIEMNVLSYTRFALSFVDIDNAQKMIDRSNPILDNVTSLHDFLKSILSTDDTLKSLSTLIQQFPILKPPKDNRGVYNSALHINSLQDFDRGKIRDVWKTFESERLDMVSNGLFDRGIVPLIIIPGENIESREESLKSLNGYKFTSKDLKSIIIDELGFIPISEYTYIKFFYGQKQGQQNFASFCIIRVSFDTLFIVNVRLVFVNMRYSLRKELIRKLSNVDRNLTTKSGVKFHIKSYERPLRYLLFAVPRINIESFAGKGFNMFGSPSYRLFEHEKVIKPFLKHVSRGWLESLQNDSYFQEHGYPTINSLVYTLLLKSKLSQGFVATTYNQNQVTFYKEIIKNINASPCDEVAPIHFCIQYHLTNYPDISQVITDIWSEPVTSTDGKFLDIGLRCVQRILQMDQVIVSNLLTFDLVHSWCRENTSLSVLNEISQRVPLRSLLLPSVVLSSSYVFPKPLLIEDQATPRNIDFSKEIQFFEAKRFFNIRPYQTNNTDSTQVKLELYPTISEEQLQKLDPFILTYLFFQFFTEESILQISDHIAFGTPDDPCRIPLKKFNPDHHLIPEIASCNWGYAKLISSNYFTLIFIPSIMDLLVLFKNKSINFDDPISVELWSYEVIREDLEHRFRLNVDHSGEKLVELGECSLYTRMYPPRKEDSPSTLSLPDRAEVWTDWSKPQPVVCDWLHKLHNMFDVIMNRTFVQTLYATCLRNQPLKSTDIDKLLSLCDSMSIDIDLTTFLLFKKFFSKNENSNNSITDYWSKSRINKRFQKTLGWCFSTVKSDAQDEISSVYYHNPLNEEEQVCKDVKLLEIFEKAKHPIFMTFDFKQSVTITNSETQGTIEKLDKSLNSIPLDFDVSWSDSNESDIPQSYIDNEFLKFNNSSDLETQLKMNLHMPTSLDSIIQMNKDLEPSSKIREFNTDSPKVPKEPLNVVYYNHILESCSAQLDWFMKQEMLQELLSWRPLGLGVLDFVHSALDSKHESLESPAFFRMPLSFVRKERGINLFNQALQRLEIDQFRAKKVGPYFHVFLKQIPEVFKVDDRLLSNGLKSCKNSVIDCYSDSNNEKYESDNNIDYENIPIQPFWLILYPRGDDLLIYFFSLTTSLEDQQKVLLLIRNYIATTLTHVNQQVLLEELNETRECNRYLLTPPLIPSEYDDNDDDSDDLDEEYSITVQQDNVNLTTFIQEMKNHYPLTHPFIPGQFQCPMVLRQTFPLHWRLSPYQALNGIIDKVFLPFSVSNRRNMFVIAEKCSIFYVILSEEEKSTEEEESSIRQPSMISEPAESVHTGYDDTTGQHTHSTVSPVTSIPPSPSNSKRFPFTQPAQLKQSSEGRELIMEIYGIQHPGSEITEDLIELITNRLDNHITLSLISSFLSRNATLKLSKADTQFIFPLHKQPTKNVKIPLPSFIQHPFVIMAYIKQNLLEYLNQLTGPEVKSSFQKWLESNFQPLTEIENVDECDCSISDFLFYYNSFSSRSLSQIESAIGSGMASIVMLPTILDKPSNIPKLATSKNDEKSFEFINNMMTLNDYHFNRVLNLEKDEVEFGEFNINFRIWTMGSVDPDMMIAQLHKSIKQSIHDFAIDKFIQSLEKEYITRIRRDSYTTPTLEANDLDIDTVSKASDDAASTIYHENYFAELQNDSEPPVDLNPLLFKPVPRIIDYSSKMQNTSSRSLSITGKFSLGQQTSIIGHIYEWLSDLHVIMIPAIFELKPNENDNSLDYPEPISPIRLNSSQYIQPNVTESGRFLLCSGLKDLIPKLFFNKPNHLFHQYPEYTPTRRSSSEETGSIKSGFGKMSSVFPKNREDLTVYNPINFNHNCGKVQSTQIEPLRHNYLQIEINYCSIKIFSYNIEKHVIDQLHLMLQKIVAWINARQSLLDYILLQKLGLFHTQLNLDALAILNIHANDNETKLIVMNSLIHHRYPPHALLAAQAPNSNNASDSRTRISETALLNITDLSNFGTIKGAQAIPDEIIKKARNTDLRRIYHDVIPKNNQFNNQDPNLDPLQFHGQDFINVLNSKQAQEKTPVNSAKAMTNLFLDLFPVAVEHTLPTSFLSTQMDNFLKHCHFIHFCRIPLFKFKLDNKSSSSEWLFTSEQLFQQNFFDWYSDVAIQILDEYSEYLMASLDMVHVPLKNEMCFYPYVDQTMVSSEGGITPDISFTPGYFIKSINGAIVIAKIFVQSQFLKVDVYSNLSTCDSSKLTESYERISIAISELNSKSHAHSFTFDYHIRYLQRWMDGALQYMPPLNPLVILQCLFKSPLQPGKYCHNSLSHNLYSPPKPFSIRDLYLYITKTPQRYGLKNLYYENKCIGFYSNLNYPPNYRQTLVFYIQQVPNSTLYQLFYYVLHVNIINHYPSSAEQVGDPSATLDQVKIEKFIVDKLDEVLEFHRKDTIWRSFQSDSYELQTTDLDTFLTEFYHMDLKPVEPSFSELTENPCLSWPEVIDSLKRSFTRASRELVMDNYRHLILLNPYDSHFMIYFKFEYCCSQHTLTRPKNIEVNAVSRDHRDGIEKVESEHATMVIRSVLYYMWTTLFNPVPDEW</sequence>